<organism evidence="2 3">
    <name type="scientific">Pedobacter alpinus</name>
    <dbReference type="NCBI Taxonomy" id="1590643"/>
    <lineage>
        <taxon>Bacteria</taxon>
        <taxon>Pseudomonadati</taxon>
        <taxon>Bacteroidota</taxon>
        <taxon>Sphingobacteriia</taxon>
        <taxon>Sphingobacteriales</taxon>
        <taxon>Sphingobacteriaceae</taxon>
        <taxon>Pedobacter</taxon>
    </lineage>
</organism>
<evidence type="ECO:0000313" key="2">
    <source>
        <dbReference type="EMBL" id="MFD2731130.1"/>
    </source>
</evidence>
<dbReference type="Proteomes" id="UP001597546">
    <property type="component" value="Unassembled WGS sequence"/>
</dbReference>
<evidence type="ECO:0008006" key="4">
    <source>
        <dbReference type="Google" id="ProtNLM"/>
    </source>
</evidence>
<comment type="caution">
    <text evidence="2">The sequence shown here is derived from an EMBL/GenBank/DDBJ whole genome shotgun (WGS) entry which is preliminary data.</text>
</comment>
<accession>A0ABW5TQX1</accession>
<reference evidence="3" key="1">
    <citation type="journal article" date="2019" name="Int. J. Syst. Evol. Microbiol.">
        <title>The Global Catalogue of Microorganisms (GCM) 10K type strain sequencing project: providing services to taxonomists for standard genome sequencing and annotation.</title>
        <authorList>
            <consortium name="The Broad Institute Genomics Platform"/>
            <consortium name="The Broad Institute Genome Sequencing Center for Infectious Disease"/>
            <person name="Wu L."/>
            <person name="Ma J."/>
        </authorList>
    </citation>
    <scope>NUCLEOTIDE SEQUENCE [LARGE SCALE GENOMIC DNA]</scope>
    <source>
        <strain evidence="3">KCTC 42456</strain>
    </source>
</reference>
<feature type="signal peptide" evidence="1">
    <location>
        <begin position="1"/>
        <end position="21"/>
    </location>
</feature>
<keyword evidence="1" id="KW-0732">Signal</keyword>
<evidence type="ECO:0000256" key="1">
    <source>
        <dbReference type="SAM" id="SignalP"/>
    </source>
</evidence>
<name>A0ABW5TQX1_9SPHI</name>
<evidence type="ECO:0000313" key="3">
    <source>
        <dbReference type="Proteomes" id="UP001597546"/>
    </source>
</evidence>
<feature type="chain" id="PRO_5045969495" description="DUF4468 domain-containing protein" evidence="1">
    <location>
        <begin position="22"/>
        <end position="176"/>
    </location>
</feature>
<protein>
    <recommendedName>
        <fullName evidence="4">DUF4468 domain-containing protein</fullName>
    </recommendedName>
</protein>
<dbReference type="EMBL" id="JBHULV010000015">
    <property type="protein sequence ID" value="MFD2731130.1"/>
    <property type="molecule type" value="Genomic_DNA"/>
</dbReference>
<dbReference type="RefSeq" id="WP_379047379.1">
    <property type="nucleotide sequence ID" value="NZ_JBHSKW010000066.1"/>
</dbReference>
<sequence length="176" mass="20660">MSKIKLFFLLNLVIISSFSFAQETSFWPNQLGLTVKQMKKNIGEEFNITKISEDSNTININKAFILNREAQILAQGYNGHVYIITLSFSSFKQDLFKDLNIHFTKKYGKPIHPFKNEMYNDEVADGKKVTFWDLKKYTIMLSLSNFGLSIQYLDTELYKERQKEFSKQLDQEKNKL</sequence>
<keyword evidence="3" id="KW-1185">Reference proteome</keyword>
<gene>
    <name evidence="2" type="ORF">ACFSSE_05380</name>
</gene>
<proteinExistence type="predicted"/>